<keyword evidence="10" id="KW-1185">Reference proteome</keyword>
<dbReference type="SUPFAM" id="SSF47459">
    <property type="entry name" value="HLH, helix-loop-helix DNA-binding domain"/>
    <property type="match status" value="1"/>
</dbReference>
<evidence type="ECO:0000256" key="5">
    <source>
        <dbReference type="ARBA" id="ARBA00023163"/>
    </source>
</evidence>
<sequence>MENLPDEFKHYWETHMFYQTEELDSWGLDEAISGYYDSSSPDGNAFSSTASKNIVSERNRRKKLNERLFALRAVVPNISKMDKASILKDAIEYIQNLHEQEKSIEAEIMELESGKNMNMNMMMMSNSGENQNQNSSFEYEHQDLPVLLRSKRNKTQQQLFESVSSRNSPIEVHELRVTYMGEKTVVVSLTCSKRTDTMVKLCEAFESLKLKIITANITCFSGTLLKTLFIQADEEEKDVVQIKIQAAIAALNDPESPMSM</sequence>
<evidence type="ECO:0000256" key="4">
    <source>
        <dbReference type="ARBA" id="ARBA00023125"/>
    </source>
</evidence>
<dbReference type="SMART" id="SM00353">
    <property type="entry name" value="HLH"/>
    <property type="match status" value="1"/>
</dbReference>
<keyword evidence="4" id="KW-0238">DNA-binding</keyword>
<name>A0AAE1MF83_9FABA</name>
<dbReference type="FunFam" id="4.10.280.10:FF:000096">
    <property type="entry name" value="Basic helix-loop-helix (BHLH) DNA-binding superfamily protein"/>
    <property type="match status" value="1"/>
</dbReference>
<dbReference type="GO" id="GO:0003700">
    <property type="term" value="F:DNA-binding transcription factor activity"/>
    <property type="evidence" value="ECO:0007669"/>
    <property type="project" value="TreeGrafter"/>
</dbReference>
<dbReference type="InterPro" id="IPR036638">
    <property type="entry name" value="HLH_DNA-bd_sf"/>
</dbReference>
<dbReference type="InterPro" id="IPR051358">
    <property type="entry name" value="TF_AMS/ICE1/BHLH6-like"/>
</dbReference>
<dbReference type="GO" id="GO:0046983">
    <property type="term" value="F:protein dimerization activity"/>
    <property type="evidence" value="ECO:0007669"/>
    <property type="project" value="InterPro"/>
</dbReference>
<protein>
    <recommendedName>
        <fullName evidence="8">BHLH domain-containing protein</fullName>
    </recommendedName>
</protein>
<accession>A0AAE1MF83</accession>
<reference evidence="9" key="1">
    <citation type="submission" date="2023-10" db="EMBL/GenBank/DDBJ databases">
        <title>Chromosome-level genome of the transformable northern wattle, Acacia crassicarpa.</title>
        <authorList>
            <person name="Massaro I."/>
            <person name="Sinha N.R."/>
            <person name="Poethig S."/>
            <person name="Leichty A.R."/>
        </authorList>
    </citation>
    <scope>NUCLEOTIDE SEQUENCE</scope>
    <source>
        <strain evidence="9">Acra3RX</strain>
        <tissue evidence="9">Leaf</tissue>
    </source>
</reference>
<organism evidence="9 10">
    <name type="scientific">Acacia crassicarpa</name>
    <name type="common">northern wattle</name>
    <dbReference type="NCBI Taxonomy" id="499986"/>
    <lineage>
        <taxon>Eukaryota</taxon>
        <taxon>Viridiplantae</taxon>
        <taxon>Streptophyta</taxon>
        <taxon>Embryophyta</taxon>
        <taxon>Tracheophyta</taxon>
        <taxon>Spermatophyta</taxon>
        <taxon>Magnoliopsida</taxon>
        <taxon>eudicotyledons</taxon>
        <taxon>Gunneridae</taxon>
        <taxon>Pentapetalae</taxon>
        <taxon>rosids</taxon>
        <taxon>fabids</taxon>
        <taxon>Fabales</taxon>
        <taxon>Fabaceae</taxon>
        <taxon>Caesalpinioideae</taxon>
        <taxon>mimosoid clade</taxon>
        <taxon>Acacieae</taxon>
        <taxon>Acacia</taxon>
    </lineage>
</organism>
<keyword evidence="6" id="KW-0539">Nucleus</keyword>
<feature type="coiled-coil region" evidence="7">
    <location>
        <begin position="87"/>
        <end position="114"/>
    </location>
</feature>
<dbReference type="Pfam" id="PF00010">
    <property type="entry name" value="HLH"/>
    <property type="match status" value="1"/>
</dbReference>
<dbReference type="InterPro" id="IPR011598">
    <property type="entry name" value="bHLH_dom"/>
</dbReference>
<keyword evidence="3" id="KW-0805">Transcription regulation</keyword>
<dbReference type="GO" id="GO:0005634">
    <property type="term" value="C:nucleus"/>
    <property type="evidence" value="ECO:0007669"/>
    <property type="project" value="UniProtKB-SubCell"/>
</dbReference>
<evidence type="ECO:0000256" key="1">
    <source>
        <dbReference type="ARBA" id="ARBA00004123"/>
    </source>
</evidence>
<dbReference type="PROSITE" id="PS50888">
    <property type="entry name" value="BHLH"/>
    <property type="match status" value="1"/>
</dbReference>
<gene>
    <name evidence="9" type="ORF">QN277_007293</name>
</gene>
<dbReference type="Pfam" id="PF22754">
    <property type="entry name" value="bHLH-TF_ACT-like_plant"/>
    <property type="match status" value="1"/>
</dbReference>
<dbReference type="AlphaFoldDB" id="A0AAE1MF83"/>
<keyword evidence="5" id="KW-0804">Transcription</keyword>
<comment type="subcellular location">
    <subcellularLocation>
        <location evidence="1">Nucleus</location>
    </subcellularLocation>
</comment>
<keyword evidence="7" id="KW-0175">Coiled coil</keyword>
<evidence type="ECO:0000313" key="10">
    <source>
        <dbReference type="Proteomes" id="UP001293593"/>
    </source>
</evidence>
<evidence type="ECO:0000256" key="7">
    <source>
        <dbReference type="SAM" id="Coils"/>
    </source>
</evidence>
<comment type="subunit">
    <text evidence="2">Homodimer.</text>
</comment>
<dbReference type="Gene3D" id="4.10.280.10">
    <property type="entry name" value="Helix-loop-helix DNA-binding domain"/>
    <property type="match status" value="1"/>
</dbReference>
<evidence type="ECO:0000256" key="2">
    <source>
        <dbReference type="ARBA" id="ARBA00011738"/>
    </source>
</evidence>
<dbReference type="Proteomes" id="UP001293593">
    <property type="component" value="Unassembled WGS sequence"/>
</dbReference>
<dbReference type="PANTHER" id="PTHR31945:SF26">
    <property type="entry name" value="TRANSCRIPTION FACTOR BHLH35"/>
    <property type="match status" value="1"/>
</dbReference>
<dbReference type="EMBL" id="JAWXYG010000012">
    <property type="protein sequence ID" value="KAK4257741.1"/>
    <property type="molecule type" value="Genomic_DNA"/>
</dbReference>
<evidence type="ECO:0000313" key="9">
    <source>
        <dbReference type="EMBL" id="KAK4257741.1"/>
    </source>
</evidence>
<proteinExistence type="predicted"/>
<dbReference type="PANTHER" id="PTHR31945">
    <property type="entry name" value="TRANSCRIPTION FACTOR SCREAM2-RELATED"/>
    <property type="match status" value="1"/>
</dbReference>
<dbReference type="GO" id="GO:0043565">
    <property type="term" value="F:sequence-specific DNA binding"/>
    <property type="evidence" value="ECO:0007669"/>
    <property type="project" value="TreeGrafter"/>
</dbReference>
<evidence type="ECO:0000259" key="8">
    <source>
        <dbReference type="PROSITE" id="PS50888"/>
    </source>
</evidence>
<dbReference type="InterPro" id="IPR054502">
    <property type="entry name" value="bHLH-TF_ACT-like_plant"/>
</dbReference>
<evidence type="ECO:0000256" key="3">
    <source>
        <dbReference type="ARBA" id="ARBA00023015"/>
    </source>
</evidence>
<comment type="caution">
    <text evidence="9">The sequence shown here is derived from an EMBL/GenBank/DDBJ whole genome shotgun (WGS) entry which is preliminary data.</text>
</comment>
<feature type="domain" description="BHLH" evidence="8">
    <location>
        <begin position="48"/>
        <end position="97"/>
    </location>
</feature>
<evidence type="ECO:0000256" key="6">
    <source>
        <dbReference type="ARBA" id="ARBA00023242"/>
    </source>
</evidence>